<comment type="catalytic activity">
    <reaction evidence="1">
        <text>ATP + protein L-histidine = ADP + protein N-phospho-L-histidine.</text>
        <dbReference type="EC" id="2.7.13.3"/>
    </reaction>
</comment>
<evidence type="ECO:0000256" key="6">
    <source>
        <dbReference type="ARBA" id="ARBA00022500"/>
    </source>
</evidence>
<dbReference type="Pfam" id="PF01584">
    <property type="entry name" value="CheW"/>
    <property type="match status" value="1"/>
</dbReference>
<dbReference type="SMART" id="SM00073">
    <property type="entry name" value="HPT"/>
    <property type="match status" value="1"/>
</dbReference>
<evidence type="ECO:0000256" key="8">
    <source>
        <dbReference type="ARBA" id="ARBA00022679"/>
    </source>
</evidence>
<dbReference type="InterPro" id="IPR036641">
    <property type="entry name" value="HPT_dom_sf"/>
</dbReference>
<evidence type="ECO:0000256" key="13">
    <source>
        <dbReference type="PROSITE-ProRule" id="PRU00110"/>
    </source>
</evidence>
<dbReference type="InterPro" id="IPR004358">
    <property type="entry name" value="Sig_transdc_His_kin-like_C"/>
</dbReference>
<dbReference type="PRINTS" id="PR00344">
    <property type="entry name" value="BCTRLSENSOR"/>
</dbReference>
<dbReference type="PROSITE" id="PS50851">
    <property type="entry name" value="CHEW"/>
    <property type="match status" value="1"/>
</dbReference>
<dbReference type="InterPro" id="IPR037006">
    <property type="entry name" value="CheA-like_homodim_sf"/>
</dbReference>
<dbReference type="InterPro" id="IPR036097">
    <property type="entry name" value="HisK_dim/P_sf"/>
</dbReference>
<keyword evidence="8 18" id="KW-0808">Transferase</keyword>
<evidence type="ECO:0000259" key="15">
    <source>
        <dbReference type="PROSITE" id="PS50109"/>
    </source>
</evidence>
<dbReference type="EC" id="2.7.13.3" evidence="3"/>
<organism evidence="18">
    <name type="scientific">Candidatus Methanogaster sp. ANME-2c ERB4</name>
    <dbReference type="NCBI Taxonomy" id="2759911"/>
    <lineage>
        <taxon>Archaea</taxon>
        <taxon>Methanobacteriati</taxon>
        <taxon>Methanobacteriota</taxon>
        <taxon>Stenosarchaea group</taxon>
        <taxon>Methanomicrobia</taxon>
        <taxon>Methanosarcinales</taxon>
        <taxon>ANME-2 cluster</taxon>
        <taxon>Candidatus Methanogasteraceae</taxon>
        <taxon>Candidatus Methanogaster</taxon>
    </lineage>
</organism>
<dbReference type="SUPFAM" id="SSF55874">
    <property type="entry name" value="ATPase domain of HSP90 chaperone/DNA topoisomerase II/histidine kinase"/>
    <property type="match status" value="1"/>
</dbReference>
<dbReference type="PROSITE" id="PS50894">
    <property type="entry name" value="HPT"/>
    <property type="match status" value="1"/>
</dbReference>
<evidence type="ECO:0000313" key="18">
    <source>
        <dbReference type="EMBL" id="QNO49047.1"/>
    </source>
</evidence>
<dbReference type="GO" id="GO:0000155">
    <property type="term" value="F:phosphorelay sensor kinase activity"/>
    <property type="evidence" value="ECO:0007669"/>
    <property type="project" value="InterPro"/>
</dbReference>
<feature type="region of interest" description="Disordered" evidence="14">
    <location>
        <begin position="281"/>
        <end position="337"/>
    </location>
</feature>
<keyword evidence="7 13" id="KW-0597">Phosphoprotein</keyword>
<evidence type="ECO:0000259" key="17">
    <source>
        <dbReference type="PROSITE" id="PS50894"/>
    </source>
</evidence>
<name>A0A7G9YM13_9EURY</name>
<feature type="domain" description="HPt" evidence="17">
    <location>
        <begin position="1"/>
        <end position="103"/>
    </location>
</feature>
<evidence type="ECO:0000259" key="16">
    <source>
        <dbReference type="PROSITE" id="PS50851"/>
    </source>
</evidence>
<evidence type="ECO:0000256" key="11">
    <source>
        <dbReference type="ARBA" id="ARBA00022840"/>
    </source>
</evidence>
<dbReference type="SUPFAM" id="SSF47226">
    <property type="entry name" value="Histidine-containing phosphotransfer domain, HPT domain"/>
    <property type="match status" value="1"/>
</dbReference>
<dbReference type="EMBL" id="MT631370">
    <property type="protein sequence ID" value="QNO49047.1"/>
    <property type="molecule type" value="Genomic_DNA"/>
</dbReference>
<sequence length="720" mass="76910">MDMSEYKGEFVNEAREHLEILNQSLLDLEHDQSNTDLLNNIFRAAHTLKGSSATMGYTNVNTLTHRMENVLDAIRQGVAEATSATVDALFDCFDTLEIMIDAIDANDVSDVDVSELASRLEALLTEGAKTGTEAADVAETAATAETISDEAALQEVHEVDAEVPQEPESPQSPGEHEQVTAFTEDEMGAASDAANRGISVFKLSIALEDTCALKSVRAVMILKSISEHADILATTPDAEGIEDGEFGRGFDVIIGTSETGDMVKEAVERVNEVEQVGILAREPDTQPAADAAVSGTTDTTDTTDTVGETNTSGEIASAEVAAPPPPPTAAASSKKPEVVRSVQSVRVNIEKLDALVNMVGELVINKIRLLQIQSTHRIKELDETVSNIDRLTNDLRDEVMEMRMVAVAQVFNRFPRMIRDLAKKKGKDIDLVVIGKEIELDRTVLDEVGEPLVHLLRNCVDHGIEPPEVRTSAGKAGAGVITLAARRQKNHVEIEVSDDGFGMDPDKLRAKAIEKGIISPEEAEVMSDENALLLIFAPGFSTAETITDISGRGVGMDVVKTSIEALGGTVNIKSDLGCGTTVTLQLPLTMAIIQTLLVEVGGTVYAVPISSVLETISVMPDTIRTMGTQKLTTLRGNVLPLVWVHDLFGIYSENGHDEVVAVVVDRGGQHVGLVVDSLIGQQEIAIKSLDGVLAGIKGFAGATILGDGRVIMILDVASMV</sequence>
<dbReference type="GO" id="GO:0005524">
    <property type="term" value="F:ATP binding"/>
    <property type="evidence" value="ECO:0007669"/>
    <property type="project" value="UniProtKB-KW"/>
</dbReference>
<keyword evidence="10" id="KW-0418">Kinase</keyword>
<dbReference type="InterPro" id="IPR004105">
    <property type="entry name" value="CheA-like_dim"/>
</dbReference>
<evidence type="ECO:0000256" key="14">
    <source>
        <dbReference type="SAM" id="MobiDB-lite"/>
    </source>
</evidence>
<dbReference type="Gene3D" id="3.30.70.1110">
    <property type="entry name" value="Histidine kinase CheA-like, P2 response regulator-binding domain"/>
    <property type="match status" value="1"/>
</dbReference>
<dbReference type="Pfam" id="PF02895">
    <property type="entry name" value="H-kinase_dim"/>
    <property type="match status" value="1"/>
</dbReference>
<keyword evidence="11" id="KW-0067">ATP-binding</keyword>
<reference evidence="18" key="1">
    <citation type="submission" date="2020-06" db="EMBL/GenBank/DDBJ databases">
        <title>Unique genomic features of the anaerobic methanotrophic archaea.</title>
        <authorList>
            <person name="Chadwick G.L."/>
            <person name="Skennerton C.T."/>
            <person name="Laso-Perez R."/>
            <person name="Leu A.O."/>
            <person name="Speth D.R."/>
            <person name="Yu H."/>
            <person name="Morgan-Lang C."/>
            <person name="Hatzenpichler R."/>
            <person name="Goudeau D."/>
            <person name="Malmstrom R."/>
            <person name="Brazelton W.J."/>
            <person name="Woyke T."/>
            <person name="Hallam S.J."/>
            <person name="Tyson G.W."/>
            <person name="Wegener G."/>
            <person name="Boetius A."/>
            <person name="Orphan V."/>
        </authorList>
    </citation>
    <scope>NUCLEOTIDE SEQUENCE</scope>
</reference>
<proteinExistence type="predicted"/>
<dbReference type="InterPro" id="IPR002545">
    <property type="entry name" value="CheW-lke_dom"/>
</dbReference>
<dbReference type="Pfam" id="PF01627">
    <property type="entry name" value="Hpt"/>
    <property type="match status" value="1"/>
</dbReference>
<dbReference type="Gene3D" id="1.10.287.560">
    <property type="entry name" value="Histidine kinase CheA-like, homodimeric domain"/>
    <property type="match status" value="1"/>
</dbReference>
<keyword evidence="6" id="KW-0145">Chemotaxis</keyword>
<dbReference type="CDD" id="cd00088">
    <property type="entry name" value="HPT"/>
    <property type="match status" value="1"/>
</dbReference>
<dbReference type="InterPro" id="IPR051315">
    <property type="entry name" value="Bact_Chemotaxis_CheA"/>
</dbReference>
<evidence type="ECO:0000256" key="9">
    <source>
        <dbReference type="ARBA" id="ARBA00022741"/>
    </source>
</evidence>
<comment type="subcellular location">
    <subcellularLocation>
        <location evidence="2">Cytoplasm</location>
    </subcellularLocation>
</comment>
<dbReference type="InterPro" id="IPR037052">
    <property type="entry name" value="CheA-like_P2_sf"/>
</dbReference>
<dbReference type="PANTHER" id="PTHR43395">
    <property type="entry name" value="SENSOR HISTIDINE KINASE CHEA"/>
    <property type="match status" value="1"/>
</dbReference>
<feature type="domain" description="CheW-like" evidence="16">
    <location>
        <begin position="592"/>
        <end position="720"/>
    </location>
</feature>
<protein>
    <recommendedName>
        <fullName evidence="4">Chemotaxis protein CheA</fullName>
        <ecNumber evidence="3">2.7.13.3</ecNumber>
    </recommendedName>
</protein>
<dbReference type="AlphaFoldDB" id="A0A7G9YM13"/>
<dbReference type="SUPFAM" id="SSF50341">
    <property type="entry name" value="CheW-like"/>
    <property type="match status" value="1"/>
</dbReference>
<evidence type="ECO:0000256" key="5">
    <source>
        <dbReference type="ARBA" id="ARBA00022490"/>
    </source>
</evidence>
<dbReference type="Gene3D" id="1.20.120.160">
    <property type="entry name" value="HPT domain"/>
    <property type="match status" value="1"/>
</dbReference>
<dbReference type="CDD" id="cd16916">
    <property type="entry name" value="HATPase_CheA-like"/>
    <property type="match status" value="1"/>
</dbReference>
<dbReference type="InterPro" id="IPR010808">
    <property type="entry name" value="CheA_P2-bd"/>
</dbReference>
<dbReference type="SMART" id="SM01231">
    <property type="entry name" value="H-kinase_dim"/>
    <property type="match status" value="1"/>
</dbReference>
<dbReference type="GO" id="GO:0005737">
    <property type="term" value="C:cytoplasm"/>
    <property type="evidence" value="ECO:0007669"/>
    <property type="project" value="UniProtKB-SubCell"/>
</dbReference>
<dbReference type="PANTHER" id="PTHR43395:SF10">
    <property type="entry name" value="CHEMOTAXIS PROTEIN CHEA"/>
    <property type="match status" value="1"/>
</dbReference>
<dbReference type="Gene3D" id="3.30.565.10">
    <property type="entry name" value="Histidine kinase-like ATPase, C-terminal domain"/>
    <property type="match status" value="1"/>
</dbReference>
<evidence type="ECO:0000256" key="1">
    <source>
        <dbReference type="ARBA" id="ARBA00000085"/>
    </source>
</evidence>
<evidence type="ECO:0000256" key="2">
    <source>
        <dbReference type="ARBA" id="ARBA00004496"/>
    </source>
</evidence>
<dbReference type="InterPro" id="IPR036061">
    <property type="entry name" value="CheW-like_dom_sf"/>
</dbReference>
<dbReference type="InterPro" id="IPR005467">
    <property type="entry name" value="His_kinase_dom"/>
</dbReference>
<feature type="region of interest" description="Disordered" evidence="14">
    <location>
        <begin position="158"/>
        <end position="178"/>
    </location>
</feature>
<dbReference type="Pfam" id="PF07194">
    <property type="entry name" value="P2"/>
    <property type="match status" value="1"/>
</dbReference>
<dbReference type="SMART" id="SM00387">
    <property type="entry name" value="HATPase_c"/>
    <property type="match status" value="1"/>
</dbReference>
<evidence type="ECO:0000256" key="7">
    <source>
        <dbReference type="ARBA" id="ARBA00022553"/>
    </source>
</evidence>
<feature type="modified residue" description="Phosphohistidine" evidence="13">
    <location>
        <position position="46"/>
    </location>
</feature>
<dbReference type="PROSITE" id="PS50109">
    <property type="entry name" value="HIS_KIN"/>
    <property type="match status" value="1"/>
</dbReference>
<evidence type="ECO:0000256" key="12">
    <source>
        <dbReference type="ARBA" id="ARBA00023012"/>
    </source>
</evidence>
<feature type="compositionally biased region" description="Low complexity" evidence="14">
    <location>
        <begin position="164"/>
        <end position="173"/>
    </location>
</feature>
<feature type="compositionally biased region" description="Low complexity" evidence="14">
    <location>
        <begin position="296"/>
        <end position="305"/>
    </location>
</feature>
<gene>
    <name evidence="18" type="primary">cheA</name>
    <name evidence="18" type="ORF">FFEDGKNF_00002</name>
</gene>
<dbReference type="GO" id="GO:0006935">
    <property type="term" value="P:chemotaxis"/>
    <property type="evidence" value="ECO:0007669"/>
    <property type="project" value="UniProtKB-KW"/>
</dbReference>
<dbReference type="SUPFAM" id="SSF47384">
    <property type="entry name" value="Homodimeric domain of signal transducing histidine kinase"/>
    <property type="match status" value="1"/>
</dbReference>
<dbReference type="InterPro" id="IPR036890">
    <property type="entry name" value="HATPase_C_sf"/>
</dbReference>
<dbReference type="Pfam" id="PF02518">
    <property type="entry name" value="HATPase_c"/>
    <property type="match status" value="1"/>
</dbReference>
<dbReference type="Gene3D" id="2.30.30.40">
    <property type="entry name" value="SH3 Domains"/>
    <property type="match status" value="1"/>
</dbReference>
<dbReference type="InterPro" id="IPR035891">
    <property type="entry name" value="CheY-binding_CheA"/>
</dbReference>
<dbReference type="InterPro" id="IPR008207">
    <property type="entry name" value="Sig_transdc_His_kin_Hpt_dom"/>
</dbReference>
<accession>A0A7G9YM13</accession>
<keyword evidence="12" id="KW-0902">Two-component regulatory system</keyword>
<dbReference type="SUPFAM" id="SSF55052">
    <property type="entry name" value="CheY-binding domain of CheA"/>
    <property type="match status" value="1"/>
</dbReference>
<evidence type="ECO:0000256" key="10">
    <source>
        <dbReference type="ARBA" id="ARBA00022777"/>
    </source>
</evidence>
<evidence type="ECO:0000256" key="4">
    <source>
        <dbReference type="ARBA" id="ARBA00021495"/>
    </source>
</evidence>
<feature type="domain" description="Histidine kinase" evidence="15">
    <location>
        <begin position="381"/>
        <end position="590"/>
    </location>
</feature>
<keyword evidence="9" id="KW-0547">Nucleotide-binding</keyword>
<dbReference type="SMART" id="SM00260">
    <property type="entry name" value="CheW"/>
    <property type="match status" value="1"/>
</dbReference>
<dbReference type="FunFam" id="3.30.565.10:FF:000016">
    <property type="entry name" value="Chemotaxis protein CheA, putative"/>
    <property type="match status" value="1"/>
</dbReference>
<dbReference type="InterPro" id="IPR003594">
    <property type="entry name" value="HATPase_dom"/>
</dbReference>
<keyword evidence="5" id="KW-0963">Cytoplasm</keyword>
<dbReference type="CDD" id="cd00731">
    <property type="entry name" value="CheA_reg"/>
    <property type="match status" value="1"/>
</dbReference>
<evidence type="ECO:0000256" key="3">
    <source>
        <dbReference type="ARBA" id="ARBA00012438"/>
    </source>
</evidence>